<evidence type="ECO:0000313" key="2">
    <source>
        <dbReference type="Proteomes" id="UP001062846"/>
    </source>
</evidence>
<protein>
    <submittedName>
        <fullName evidence="1">Uncharacterized protein</fullName>
    </submittedName>
</protein>
<reference evidence="1" key="1">
    <citation type="submission" date="2022-02" db="EMBL/GenBank/DDBJ databases">
        <title>Plant Genome Project.</title>
        <authorList>
            <person name="Zhang R.-G."/>
        </authorList>
    </citation>
    <scope>NUCLEOTIDE SEQUENCE</scope>
    <source>
        <strain evidence="1">AT1</strain>
    </source>
</reference>
<sequence length="97" mass="10790">MIISDIGKCRQSFEAMKVSFVRRSEDCVAKNAVRGSGVRTGEFCPPSWWLSPLGPRGVVMHSPHYTCSTANSIVHLGNGRLGFYSKQWTARICRISD</sequence>
<dbReference type="EMBL" id="CM046398">
    <property type="protein sequence ID" value="KAI8531014.1"/>
    <property type="molecule type" value="Genomic_DNA"/>
</dbReference>
<gene>
    <name evidence="1" type="ORF">RHMOL_Rhmol11G0104500</name>
</gene>
<name>A0ACC0LQV7_RHOML</name>
<evidence type="ECO:0000313" key="1">
    <source>
        <dbReference type="EMBL" id="KAI8531014.1"/>
    </source>
</evidence>
<accession>A0ACC0LQV7</accession>
<proteinExistence type="predicted"/>
<dbReference type="Proteomes" id="UP001062846">
    <property type="component" value="Chromosome 11"/>
</dbReference>
<keyword evidence="2" id="KW-1185">Reference proteome</keyword>
<organism evidence="1 2">
    <name type="scientific">Rhododendron molle</name>
    <name type="common">Chinese azalea</name>
    <name type="synonym">Azalea mollis</name>
    <dbReference type="NCBI Taxonomy" id="49168"/>
    <lineage>
        <taxon>Eukaryota</taxon>
        <taxon>Viridiplantae</taxon>
        <taxon>Streptophyta</taxon>
        <taxon>Embryophyta</taxon>
        <taxon>Tracheophyta</taxon>
        <taxon>Spermatophyta</taxon>
        <taxon>Magnoliopsida</taxon>
        <taxon>eudicotyledons</taxon>
        <taxon>Gunneridae</taxon>
        <taxon>Pentapetalae</taxon>
        <taxon>asterids</taxon>
        <taxon>Ericales</taxon>
        <taxon>Ericaceae</taxon>
        <taxon>Ericoideae</taxon>
        <taxon>Rhodoreae</taxon>
        <taxon>Rhododendron</taxon>
    </lineage>
</organism>
<comment type="caution">
    <text evidence="1">The sequence shown here is derived from an EMBL/GenBank/DDBJ whole genome shotgun (WGS) entry which is preliminary data.</text>
</comment>